<dbReference type="SUPFAM" id="SSF53686">
    <property type="entry name" value="Tryptophan synthase beta subunit-like PLP-dependent enzymes"/>
    <property type="match status" value="1"/>
</dbReference>
<keyword evidence="9" id="KW-1185">Reference proteome</keyword>
<dbReference type="GO" id="GO:0004794">
    <property type="term" value="F:threonine deaminase activity"/>
    <property type="evidence" value="ECO:0007669"/>
    <property type="project" value="TreeGrafter"/>
</dbReference>
<dbReference type="PANTHER" id="PTHR48078">
    <property type="entry name" value="THREONINE DEHYDRATASE, MITOCHONDRIAL-RELATED"/>
    <property type="match status" value="1"/>
</dbReference>
<dbReference type="Pfam" id="PF00291">
    <property type="entry name" value="PALP"/>
    <property type="match status" value="1"/>
</dbReference>
<dbReference type="InterPro" id="IPR001926">
    <property type="entry name" value="TrpB-like_PALP"/>
</dbReference>
<evidence type="ECO:0000313" key="9">
    <source>
        <dbReference type="Proteomes" id="UP000472262"/>
    </source>
</evidence>
<protein>
    <recommendedName>
        <fullName evidence="4">L-serine deaminase</fullName>
    </recommendedName>
    <alternativeName>
        <fullName evidence="5">L-threonine dehydratase</fullName>
    </alternativeName>
</protein>
<reference evidence="8" key="2">
    <citation type="submission" date="2025-09" db="UniProtKB">
        <authorList>
            <consortium name="Ensembl"/>
        </authorList>
    </citation>
    <scope>IDENTIFICATION</scope>
</reference>
<dbReference type="InParanoid" id="A0A672LDD5"/>
<dbReference type="PANTHER" id="PTHR48078:SF19">
    <property type="entry name" value="ACT DOMAIN-CONTAINING PROTEIN"/>
    <property type="match status" value="1"/>
</dbReference>
<accession>A0A672LDD5</accession>
<dbReference type="Gene3D" id="3.40.50.1100">
    <property type="match status" value="2"/>
</dbReference>
<evidence type="ECO:0000256" key="1">
    <source>
        <dbReference type="ARBA" id="ARBA00001933"/>
    </source>
</evidence>
<proteinExistence type="predicted"/>
<evidence type="ECO:0000313" key="8">
    <source>
        <dbReference type="Ensembl" id="ENSSGRP00000023703.1"/>
    </source>
</evidence>
<dbReference type="InterPro" id="IPR050147">
    <property type="entry name" value="Ser/Thr_Dehydratase"/>
</dbReference>
<dbReference type="GO" id="GO:0006567">
    <property type="term" value="P:L-threonine catabolic process"/>
    <property type="evidence" value="ECO:0007669"/>
    <property type="project" value="TreeGrafter"/>
</dbReference>
<comment type="cofactor">
    <cofactor evidence="1">
        <name>pyridoxal 5'-phosphate</name>
        <dbReference type="ChEBI" id="CHEBI:597326"/>
    </cofactor>
</comment>
<feature type="domain" description="Tryptophan synthase beta chain-like PALP" evidence="7">
    <location>
        <begin position="148"/>
        <end position="339"/>
    </location>
</feature>
<dbReference type="Ensembl" id="ENSSGRT00000025554.1">
    <property type="protein sequence ID" value="ENSSGRP00000023703.1"/>
    <property type="gene ID" value="ENSSGRG00000013992.1"/>
</dbReference>
<dbReference type="FunFam" id="3.40.50.1100:FF:000044">
    <property type="entry name" value="Phenylserine dehydratase"/>
    <property type="match status" value="1"/>
</dbReference>
<dbReference type="AlphaFoldDB" id="A0A672LDD5"/>
<dbReference type="GO" id="GO:0003941">
    <property type="term" value="F:L-serine ammonia-lyase activity"/>
    <property type="evidence" value="ECO:0007669"/>
    <property type="project" value="TreeGrafter"/>
</dbReference>
<keyword evidence="2" id="KW-0663">Pyridoxal phosphate</keyword>
<dbReference type="Proteomes" id="UP000472262">
    <property type="component" value="Unassembled WGS sequence"/>
</dbReference>
<dbReference type="GO" id="GO:0009097">
    <property type="term" value="P:isoleucine biosynthetic process"/>
    <property type="evidence" value="ECO:0007669"/>
    <property type="project" value="TreeGrafter"/>
</dbReference>
<dbReference type="OMA" id="HAVEMRI"/>
<organism evidence="8 9">
    <name type="scientific">Sinocyclocheilus grahami</name>
    <name type="common">Dianchi golden-line fish</name>
    <name type="synonym">Barbus grahami</name>
    <dbReference type="NCBI Taxonomy" id="75366"/>
    <lineage>
        <taxon>Eukaryota</taxon>
        <taxon>Metazoa</taxon>
        <taxon>Chordata</taxon>
        <taxon>Craniata</taxon>
        <taxon>Vertebrata</taxon>
        <taxon>Euteleostomi</taxon>
        <taxon>Actinopterygii</taxon>
        <taxon>Neopterygii</taxon>
        <taxon>Teleostei</taxon>
        <taxon>Ostariophysi</taxon>
        <taxon>Cypriniformes</taxon>
        <taxon>Cyprinidae</taxon>
        <taxon>Cyprininae</taxon>
        <taxon>Sinocyclocheilus</taxon>
    </lineage>
</organism>
<feature type="region of interest" description="Disordered" evidence="6">
    <location>
        <begin position="35"/>
        <end position="55"/>
    </location>
</feature>
<keyword evidence="3" id="KW-0456">Lyase</keyword>
<evidence type="ECO:0000259" key="7">
    <source>
        <dbReference type="Pfam" id="PF00291"/>
    </source>
</evidence>
<sequence>MNFAAQFFANFVKDGLQAQEMRRSFSDSEEYDPFWQSAEQRRGSSKPDCSFHSGPCAKDGQIGNGRLGRRSTLICPERLKDFGAEEYLNGDVKVFETSVSEAPEVQLLSTPKPAVKKSGESKTSAKAPPEHLRFEDISAAAFKLQQAGIQKTPCTYSRLSKLYGMEIFLKKEHLHYTGSVKERGALYLLSSLKQDQQRKGVIVATDCNFSMAVAYHAVELRIPVFVIMPACSSPPRLRMYRDYGAMVISYGSTARDSINHARHLARENGYLLMMLKIQLQIYEQVPKLDAVIVPAGGHCGLLTGTAAAIKHLNPRISVIGVEPEDFPLLLQSLKTDSPIKDLYCNPNKKLYRGNISQTNPLCLL</sequence>
<evidence type="ECO:0000256" key="3">
    <source>
        <dbReference type="ARBA" id="ARBA00023239"/>
    </source>
</evidence>
<dbReference type="InterPro" id="IPR036052">
    <property type="entry name" value="TrpB-like_PALP_sf"/>
</dbReference>
<evidence type="ECO:0000256" key="5">
    <source>
        <dbReference type="ARBA" id="ARBA00042605"/>
    </source>
</evidence>
<evidence type="ECO:0000256" key="6">
    <source>
        <dbReference type="SAM" id="MobiDB-lite"/>
    </source>
</evidence>
<evidence type="ECO:0000256" key="2">
    <source>
        <dbReference type="ARBA" id="ARBA00022898"/>
    </source>
</evidence>
<dbReference type="GO" id="GO:0006565">
    <property type="term" value="P:L-serine catabolic process"/>
    <property type="evidence" value="ECO:0007669"/>
    <property type="project" value="TreeGrafter"/>
</dbReference>
<evidence type="ECO:0000256" key="4">
    <source>
        <dbReference type="ARBA" id="ARBA00041766"/>
    </source>
</evidence>
<name>A0A672LDD5_SINGR</name>
<reference evidence="8" key="1">
    <citation type="submission" date="2025-08" db="UniProtKB">
        <authorList>
            <consortium name="Ensembl"/>
        </authorList>
    </citation>
    <scope>IDENTIFICATION</scope>
</reference>